<protein>
    <submittedName>
        <fullName evidence="1">Uncharacterized protein</fullName>
    </submittedName>
</protein>
<sequence length="290" mass="31551">MAMTQAFRTAPAAQGLWAAREGPLGSVGRQGWSRKRRLLERKEAALGPEQKETGPEWKSAYNILPCLHACPDGSTKPSSRMAVAHSSSETHTLRNGQSGKACHGDKAMVVEAEAEAIRGVGGEDSRVPAPCSSRWLKRPALRKTLVVELGVADCVAAGTSFPPAAVFLWPPARSERLPIGVPLRVADRAGGRRSDRRVARGKLLLVDNWCRQPASCRQPLQRIVTTLMAKILRSIAQRPPSKLQTVTKGIEFVINLPSQESQIKCFSLHLQIKKIGGIHSILTNCILLPE</sequence>
<keyword evidence="2" id="KW-1185">Reference proteome</keyword>
<comment type="caution">
    <text evidence="1">The sequence shown here is derived from an EMBL/GenBank/DDBJ whole genome shotgun (WGS) entry which is preliminary data.</text>
</comment>
<dbReference type="Proteomes" id="UP001177744">
    <property type="component" value="Unassembled WGS sequence"/>
</dbReference>
<proteinExistence type="predicted"/>
<gene>
    <name evidence="1" type="ORF">QTO34_002964</name>
</gene>
<organism evidence="1 2">
    <name type="scientific">Cnephaeus nilssonii</name>
    <name type="common">Northern bat</name>
    <name type="synonym">Eptesicus nilssonii</name>
    <dbReference type="NCBI Taxonomy" id="3371016"/>
    <lineage>
        <taxon>Eukaryota</taxon>
        <taxon>Metazoa</taxon>
        <taxon>Chordata</taxon>
        <taxon>Craniata</taxon>
        <taxon>Vertebrata</taxon>
        <taxon>Euteleostomi</taxon>
        <taxon>Mammalia</taxon>
        <taxon>Eutheria</taxon>
        <taxon>Laurasiatheria</taxon>
        <taxon>Chiroptera</taxon>
        <taxon>Yangochiroptera</taxon>
        <taxon>Vespertilionidae</taxon>
        <taxon>Cnephaeus</taxon>
    </lineage>
</organism>
<evidence type="ECO:0000313" key="2">
    <source>
        <dbReference type="Proteomes" id="UP001177744"/>
    </source>
</evidence>
<dbReference type="AlphaFoldDB" id="A0AA40HT37"/>
<evidence type="ECO:0000313" key="1">
    <source>
        <dbReference type="EMBL" id="KAK1336926.1"/>
    </source>
</evidence>
<name>A0AA40HT37_CNENI</name>
<dbReference type="EMBL" id="JAULJE010000012">
    <property type="protein sequence ID" value="KAK1336926.1"/>
    <property type="molecule type" value="Genomic_DNA"/>
</dbReference>
<accession>A0AA40HT37</accession>
<reference evidence="1" key="1">
    <citation type="submission" date="2023-06" db="EMBL/GenBank/DDBJ databases">
        <title>Reference genome for the Northern bat (Eptesicus nilssonii), a most northern bat species.</title>
        <authorList>
            <person name="Laine V.N."/>
            <person name="Pulliainen A.T."/>
            <person name="Lilley T.M."/>
        </authorList>
    </citation>
    <scope>NUCLEOTIDE SEQUENCE</scope>
    <source>
        <strain evidence="1">BLF_Eptnil</strain>
        <tissue evidence="1">Kidney</tissue>
    </source>
</reference>